<evidence type="ECO:0000256" key="6">
    <source>
        <dbReference type="ARBA" id="ARBA00023002"/>
    </source>
</evidence>
<dbReference type="PANTHER" id="PTHR11748">
    <property type="entry name" value="D-LACTATE DEHYDROGENASE"/>
    <property type="match status" value="1"/>
</dbReference>
<comment type="cofactor">
    <cofactor evidence="1">
        <name>FAD</name>
        <dbReference type="ChEBI" id="CHEBI:57692"/>
    </cofactor>
</comment>
<dbReference type="Gene3D" id="3.30.465.10">
    <property type="match status" value="1"/>
</dbReference>
<dbReference type="SUPFAM" id="SSF55103">
    <property type="entry name" value="FAD-linked oxidases, C-terminal domain"/>
    <property type="match status" value="1"/>
</dbReference>
<evidence type="ECO:0000256" key="5">
    <source>
        <dbReference type="ARBA" id="ARBA00022946"/>
    </source>
</evidence>
<protein>
    <recommendedName>
        <fullName evidence="7">D-lactate dehydrogenase (cytochrome)</fullName>
        <ecNumber evidence="7">1.1.2.4</ecNumber>
    </recommendedName>
</protein>
<keyword evidence="4" id="KW-0274">FAD</keyword>
<dbReference type="RefSeq" id="WP_335424465.1">
    <property type="nucleotide sequence ID" value="NZ_JBALHR010000010.1"/>
</dbReference>
<evidence type="ECO:0000256" key="1">
    <source>
        <dbReference type="ARBA" id="ARBA00001974"/>
    </source>
</evidence>
<dbReference type="SUPFAM" id="SSF56176">
    <property type="entry name" value="FAD-binding/transporter-associated domain-like"/>
    <property type="match status" value="1"/>
</dbReference>
<sequence length="460" mass="47904">MTDHTPTDFAALAALLADRFSTALPHRAAHGASETHITAGVPDAVCWPESTAEVAAILRFAQAHGVPVMAWGAGTSLEGHALALHGGITVNFARMAQVIEVRPEDMLARVQPGITREDLNRALRATGLFFPIDPGANATIGGMAATRASGTAAVRYGTMRDAVLGLEVVLADGTVIRTGTAAPKSSAGYDLTALMVGSEGTLGLITELTLRLHGQPEAVSAATCGFADMRAAVDCVIETMQSGLPMARIEFLDPATVAACNAHAGLDLPLIPQLMVEFHGSPASVAEQAARFGDIAAEHGCTGFRWADRAEDRSALWKMRHNAYPAILASRPGATAVVTDVCVPISQLPRAVEETAADIAASSIPGPILGHVGDGNFHAILLIDPTSKNDRAEAKRLAARMAERALRLGGTITGEHGVGFGKLGHMQAEHGAGWAVMGAVKRALDPRNILNPGKVVPLDQ</sequence>
<dbReference type="Proteomes" id="UP001431963">
    <property type="component" value="Unassembled WGS sequence"/>
</dbReference>
<keyword evidence="10" id="KW-1185">Reference proteome</keyword>
<dbReference type="InterPro" id="IPR006094">
    <property type="entry name" value="Oxid_FAD_bind_N"/>
</dbReference>
<dbReference type="InterPro" id="IPR036318">
    <property type="entry name" value="FAD-bd_PCMH-like_sf"/>
</dbReference>
<evidence type="ECO:0000313" key="9">
    <source>
        <dbReference type="EMBL" id="MEH7829432.1"/>
    </source>
</evidence>
<gene>
    <name evidence="9" type="ORF">V6590_14850</name>
</gene>
<dbReference type="PROSITE" id="PS51387">
    <property type="entry name" value="FAD_PCMH"/>
    <property type="match status" value="1"/>
</dbReference>
<evidence type="ECO:0000256" key="4">
    <source>
        <dbReference type="ARBA" id="ARBA00022827"/>
    </source>
</evidence>
<organism evidence="9 10">
    <name type="scientific">Gemmobacter denitrificans</name>
    <dbReference type="NCBI Taxonomy" id="3123040"/>
    <lineage>
        <taxon>Bacteria</taxon>
        <taxon>Pseudomonadati</taxon>
        <taxon>Pseudomonadota</taxon>
        <taxon>Alphaproteobacteria</taxon>
        <taxon>Rhodobacterales</taxon>
        <taxon>Paracoccaceae</taxon>
        <taxon>Gemmobacter</taxon>
    </lineage>
</organism>
<dbReference type="Pfam" id="PF02913">
    <property type="entry name" value="FAD-oxidase_C"/>
    <property type="match status" value="1"/>
</dbReference>
<dbReference type="InterPro" id="IPR016164">
    <property type="entry name" value="FAD-linked_Oxase-like_C"/>
</dbReference>
<accession>A0ABU8BYU7</accession>
<evidence type="ECO:0000256" key="2">
    <source>
        <dbReference type="ARBA" id="ARBA00008000"/>
    </source>
</evidence>
<dbReference type="InterPro" id="IPR016171">
    <property type="entry name" value="Vanillyl_alc_oxidase_C-sub2"/>
</dbReference>
<comment type="caution">
    <text evidence="9">The sequence shown here is derived from an EMBL/GenBank/DDBJ whole genome shotgun (WGS) entry which is preliminary data.</text>
</comment>
<keyword evidence="6" id="KW-0560">Oxidoreductase</keyword>
<evidence type="ECO:0000256" key="3">
    <source>
        <dbReference type="ARBA" id="ARBA00022630"/>
    </source>
</evidence>
<dbReference type="Gene3D" id="1.10.45.10">
    <property type="entry name" value="Vanillyl-alcohol Oxidase, Chain A, domain 4"/>
    <property type="match status" value="1"/>
</dbReference>
<name>A0ABU8BYU7_9RHOB</name>
<dbReference type="Gene3D" id="3.30.70.2740">
    <property type="match status" value="1"/>
</dbReference>
<keyword evidence="3" id="KW-0285">Flavoprotein</keyword>
<proteinExistence type="inferred from homology"/>
<feature type="domain" description="FAD-binding PCMH-type" evidence="8">
    <location>
        <begin position="38"/>
        <end position="215"/>
    </location>
</feature>
<comment type="similarity">
    <text evidence="2">Belongs to the FAD-binding oxidoreductase/transferase type 4 family.</text>
</comment>
<reference evidence="9" key="1">
    <citation type="submission" date="2024-02" db="EMBL/GenBank/DDBJ databases">
        <title>Genome sequences of strain Gemmobacter sp. JM10B15.</title>
        <authorList>
            <person name="Zhang M."/>
        </authorList>
    </citation>
    <scope>NUCLEOTIDE SEQUENCE</scope>
    <source>
        <strain evidence="9">JM10B15</strain>
    </source>
</reference>
<evidence type="ECO:0000313" key="10">
    <source>
        <dbReference type="Proteomes" id="UP001431963"/>
    </source>
</evidence>
<dbReference type="InterPro" id="IPR016166">
    <property type="entry name" value="FAD-bd_PCMH"/>
</dbReference>
<dbReference type="EMBL" id="JBALHR010000010">
    <property type="protein sequence ID" value="MEH7829432.1"/>
    <property type="molecule type" value="Genomic_DNA"/>
</dbReference>
<dbReference type="EC" id="1.1.2.4" evidence="7"/>
<evidence type="ECO:0000259" key="8">
    <source>
        <dbReference type="PROSITE" id="PS51387"/>
    </source>
</evidence>
<dbReference type="InterPro" id="IPR016169">
    <property type="entry name" value="FAD-bd_PCMH_sub2"/>
</dbReference>
<dbReference type="InterPro" id="IPR004113">
    <property type="entry name" value="FAD-bd_oxidored_4_C"/>
</dbReference>
<evidence type="ECO:0000256" key="7">
    <source>
        <dbReference type="ARBA" id="ARBA00038897"/>
    </source>
</evidence>
<dbReference type="PANTHER" id="PTHR11748:SF111">
    <property type="entry name" value="D-LACTATE DEHYDROGENASE, MITOCHONDRIAL-RELATED"/>
    <property type="match status" value="1"/>
</dbReference>
<keyword evidence="5" id="KW-0809">Transit peptide</keyword>
<dbReference type="Pfam" id="PF01565">
    <property type="entry name" value="FAD_binding_4"/>
    <property type="match status" value="1"/>
</dbReference>